<dbReference type="FunFam" id="3.40.1280.10:FF:000001">
    <property type="entry name" value="tRNA (guanine-N(1)-)-methyltransferase"/>
    <property type="match status" value="1"/>
</dbReference>
<evidence type="ECO:0000256" key="2">
    <source>
        <dbReference type="ARBA" id="ARBA00004496"/>
    </source>
</evidence>
<comment type="function">
    <text evidence="1 15 17">Specifically methylates guanosine-37 in various tRNAs.</text>
</comment>
<evidence type="ECO:0000256" key="16">
    <source>
        <dbReference type="PIRSR" id="PIRSR000386-1"/>
    </source>
</evidence>
<dbReference type="CDD" id="cd18080">
    <property type="entry name" value="TrmD-like"/>
    <property type="match status" value="1"/>
</dbReference>
<comment type="similarity">
    <text evidence="3 15 17">Belongs to the RNA methyltransferase TrmD family.</text>
</comment>
<evidence type="ECO:0000256" key="17">
    <source>
        <dbReference type="RuleBase" id="RU003464"/>
    </source>
</evidence>
<dbReference type="Gene3D" id="3.40.1280.10">
    <property type="match status" value="1"/>
</dbReference>
<keyword evidence="8 15" id="KW-0489">Methyltransferase</keyword>
<evidence type="ECO:0000259" key="18">
    <source>
        <dbReference type="Pfam" id="PF01746"/>
    </source>
</evidence>
<dbReference type="InterPro" id="IPR023148">
    <property type="entry name" value="tRNA_m1G_MeTrfase_C_sf"/>
</dbReference>
<gene>
    <name evidence="15 19" type="primary">trmD</name>
    <name evidence="19" type="ORF">IAA31_01635</name>
</gene>
<evidence type="ECO:0000256" key="6">
    <source>
        <dbReference type="ARBA" id="ARBA00014679"/>
    </source>
</evidence>
<evidence type="ECO:0000256" key="13">
    <source>
        <dbReference type="ARBA" id="ARBA00033392"/>
    </source>
</evidence>
<evidence type="ECO:0000256" key="11">
    <source>
        <dbReference type="ARBA" id="ARBA00022694"/>
    </source>
</evidence>
<sequence>MYFGVISLFPEMFRAITEQGVTRRAVERGLIEVHCFNPRDFALDKYKTVDDKPYGGGPGMLMKVQPLYDAICVARKDAPPGTKVVCMSPQGLPLNHSLVTRIHSWGSVILVAGRYEGIDERLLQKEVDLEVSIGDYVLSGGELPAMCVIDAVSRMVPGVLGNIRNAMEDSFAEGLLHFPQYTRPEEINGMKVPEILLSGDHAKIKRWRLMQSLGRTYEKRPDLLESRSLSAQEQALLAEYLQQKAKT</sequence>
<evidence type="ECO:0000313" key="19">
    <source>
        <dbReference type="EMBL" id="MBU3826185.1"/>
    </source>
</evidence>
<keyword evidence="9 15" id="KW-0808">Transferase</keyword>
<dbReference type="NCBIfam" id="NF000648">
    <property type="entry name" value="PRK00026.1"/>
    <property type="match status" value="1"/>
</dbReference>
<evidence type="ECO:0000256" key="10">
    <source>
        <dbReference type="ARBA" id="ARBA00022691"/>
    </source>
</evidence>
<proteinExistence type="inferred from homology"/>
<reference evidence="19" key="1">
    <citation type="journal article" date="2021" name="PeerJ">
        <title>Extensive microbial diversity within the chicken gut microbiome revealed by metagenomics and culture.</title>
        <authorList>
            <person name="Gilroy R."/>
            <person name="Ravi A."/>
            <person name="Getino M."/>
            <person name="Pursley I."/>
            <person name="Horton D.L."/>
            <person name="Alikhan N.F."/>
            <person name="Baker D."/>
            <person name="Gharbi K."/>
            <person name="Hall N."/>
            <person name="Watson M."/>
            <person name="Adriaenssens E.M."/>
            <person name="Foster-Nyarko E."/>
            <person name="Jarju S."/>
            <person name="Secka A."/>
            <person name="Antonio M."/>
            <person name="Oren A."/>
            <person name="Chaudhuri R.R."/>
            <person name="La Ragione R."/>
            <person name="Hildebrand F."/>
            <person name="Pallen M.J."/>
        </authorList>
    </citation>
    <scope>NUCLEOTIDE SEQUENCE</scope>
    <source>
        <strain evidence="19">687</strain>
    </source>
</reference>
<keyword evidence="11 15" id="KW-0819">tRNA processing</keyword>
<dbReference type="InterPro" id="IPR029028">
    <property type="entry name" value="Alpha/beta_knot_MTases"/>
</dbReference>
<dbReference type="EC" id="2.1.1.228" evidence="5 15"/>
<evidence type="ECO:0000256" key="14">
    <source>
        <dbReference type="ARBA" id="ARBA00047783"/>
    </source>
</evidence>
<evidence type="ECO:0000256" key="15">
    <source>
        <dbReference type="HAMAP-Rule" id="MF_00605"/>
    </source>
</evidence>
<evidence type="ECO:0000256" key="8">
    <source>
        <dbReference type="ARBA" id="ARBA00022603"/>
    </source>
</evidence>
<organism evidence="19 20">
    <name type="scientific">Candidatus Anaerobiospirillum merdipullorum</name>
    <dbReference type="NCBI Taxonomy" id="2838450"/>
    <lineage>
        <taxon>Bacteria</taxon>
        <taxon>Pseudomonadati</taxon>
        <taxon>Pseudomonadota</taxon>
        <taxon>Gammaproteobacteria</taxon>
        <taxon>Aeromonadales</taxon>
        <taxon>Succinivibrionaceae</taxon>
        <taxon>Anaerobiospirillum</taxon>
    </lineage>
</organism>
<dbReference type="GO" id="GO:0002939">
    <property type="term" value="P:tRNA N1-guanine methylation"/>
    <property type="evidence" value="ECO:0007669"/>
    <property type="project" value="TreeGrafter"/>
</dbReference>
<feature type="binding site" evidence="15 16">
    <location>
        <position position="113"/>
    </location>
    <ligand>
        <name>S-adenosyl-L-methionine</name>
        <dbReference type="ChEBI" id="CHEBI:59789"/>
    </ligand>
</feature>
<dbReference type="InterPro" id="IPR002649">
    <property type="entry name" value="tRNA_m1G_MeTrfase_TrmD"/>
</dbReference>
<dbReference type="EMBL" id="JAHLFG010000018">
    <property type="protein sequence ID" value="MBU3826185.1"/>
    <property type="molecule type" value="Genomic_DNA"/>
</dbReference>
<dbReference type="HAMAP" id="MF_00605">
    <property type="entry name" value="TrmD"/>
    <property type="match status" value="1"/>
</dbReference>
<dbReference type="InterPro" id="IPR016009">
    <property type="entry name" value="tRNA_MeTrfase_TRMD/TRM10"/>
</dbReference>
<keyword evidence="10 15" id="KW-0949">S-adenosyl-L-methionine</keyword>
<evidence type="ECO:0000256" key="12">
    <source>
        <dbReference type="ARBA" id="ARBA00029736"/>
    </source>
</evidence>
<dbReference type="Gene3D" id="1.10.1270.20">
    <property type="entry name" value="tRNA(m1g37)methyltransferase, domain 2"/>
    <property type="match status" value="1"/>
</dbReference>
<dbReference type="AlphaFoldDB" id="A0A9E2KML4"/>
<comment type="caution">
    <text evidence="19">The sequence shown here is derived from an EMBL/GenBank/DDBJ whole genome shotgun (WGS) entry which is preliminary data.</text>
</comment>
<dbReference type="FunFam" id="1.10.1270.20:FF:000001">
    <property type="entry name" value="tRNA (guanine-N(1)-)-methyltransferase"/>
    <property type="match status" value="1"/>
</dbReference>
<dbReference type="Pfam" id="PF01746">
    <property type="entry name" value="tRNA_m1G_MT"/>
    <property type="match status" value="1"/>
</dbReference>
<reference evidence="19" key="2">
    <citation type="submission" date="2021-04" db="EMBL/GenBank/DDBJ databases">
        <authorList>
            <person name="Gilroy R."/>
        </authorList>
    </citation>
    <scope>NUCLEOTIDE SEQUENCE</scope>
    <source>
        <strain evidence="19">687</strain>
    </source>
</reference>
<evidence type="ECO:0000256" key="9">
    <source>
        <dbReference type="ARBA" id="ARBA00022679"/>
    </source>
</evidence>
<dbReference type="GO" id="GO:0005829">
    <property type="term" value="C:cytosol"/>
    <property type="evidence" value="ECO:0007669"/>
    <property type="project" value="TreeGrafter"/>
</dbReference>
<name>A0A9E2KML4_9GAMM</name>
<keyword evidence="7 15" id="KW-0963">Cytoplasm</keyword>
<dbReference type="PANTHER" id="PTHR46417:SF1">
    <property type="entry name" value="TRNA (GUANINE-N(1)-)-METHYLTRANSFERASE"/>
    <property type="match status" value="1"/>
</dbReference>
<comment type="subcellular location">
    <subcellularLocation>
        <location evidence="2 15 17">Cytoplasm</location>
    </subcellularLocation>
</comment>
<evidence type="ECO:0000313" key="20">
    <source>
        <dbReference type="Proteomes" id="UP000824150"/>
    </source>
</evidence>
<evidence type="ECO:0000256" key="5">
    <source>
        <dbReference type="ARBA" id="ARBA00012807"/>
    </source>
</evidence>
<dbReference type="PIRSF" id="PIRSF000386">
    <property type="entry name" value="tRNA_mtase"/>
    <property type="match status" value="1"/>
</dbReference>
<accession>A0A9E2KML4</accession>
<dbReference type="NCBIfam" id="TIGR00088">
    <property type="entry name" value="trmD"/>
    <property type="match status" value="1"/>
</dbReference>
<dbReference type="GO" id="GO:0052906">
    <property type="term" value="F:tRNA (guanine(37)-N1)-methyltransferase activity"/>
    <property type="evidence" value="ECO:0007669"/>
    <property type="project" value="UniProtKB-UniRule"/>
</dbReference>
<comment type="subunit">
    <text evidence="4 15 17">Homodimer.</text>
</comment>
<evidence type="ECO:0000256" key="7">
    <source>
        <dbReference type="ARBA" id="ARBA00022490"/>
    </source>
</evidence>
<dbReference type="Proteomes" id="UP000824150">
    <property type="component" value="Unassembled WGS sequence"/>
</dbReference>
<dbReference type="SUPFAM" id="SSF75217">
    <property type="entry name" value="alpha/beta knot"/>
    <property type="match status" value="1"/>
</dbReference>
<dbReference type="PANTHER" id="PTHR46417">
    <property type="entry name" value="TRNA (GUANINE-N(1)-)-METHYLTRANSFERASE"/>
    <property type="match status" value="1"/>
</dbReference>
<evidence type="ECO:0000256" key="1">
    <source>
        <dbReference type="ARBA" id="ARBA00002634"/>
    </source>
</evidence>
<evidence type="ECO:0000256" key="3">
    <source>
        <dbReference type="ARBA" id="ARBA00007630"/>
    </source>
</evidence>
<feature type="domain" description="tRNA methyltransferase TRMD/TRM10-type" evidence="18">
    <location>
        <begin position="1"/>
        <end position="225"/>
    </location>
</feature>
<comment type="catalytic activity">
    <reaction evidence="14 15 17">
        <text>guanosine(37) in tRNA + S-adenosyl-L-methionine = N(1)-methylguanosine(37) in tRNA + S-adenosyl-L-homocysteine + H(+)</text>
        <dbReference type="Rhea" id="RHEA:36899"/>
        <dbReference type="Rhea" id="RHEA-COMP:10145"/>
        <dbReference type="Rhea" id="RHEA-COMP:10147"/>
        <dbReference type="ChEBI" id="CHEBI:15378"/>
        <dbReference type="ChEBI" id="CHEBI:57856"/>
        <dbReference type="ChEBI" id="CHEBI:59789"/>
        <dbReference type="ChEBI" id="CHEBI:73542"/>
        <dbReference type="ChEBI" id="CHEBI:74269"/>
        <dbReference type="EC" id="2.1.1.228"/>
    </reaction>
</comment>
<feature type="binding site" evidence="15 16">
    <location>
        <begin position="133"/>
        <end position="138"/>
    </location>
    <ligand>
        <name>S-adenosyl-L-methionine</name>
        <dbReference type="ChEBI" id="CHEBI:59789"/>
    </ligand>
</feature>
<evidence type="ECO:0000256" key="4">
    <source>
        <dbReference type="ARBA" id="ARBA00011738"/>
    </source>
</evidence>
<protein>
    <recommendedName>
        <fullName evidence="6 15">tRNA (guanine-N(1)-)-methyltransferase</fullName>
        <ecNumber evidence="5 15">2.1.1.228</ecNumber>
    </recommendedName>
    <alternativeName>
        <fullName evidence="12 15">M1G-methyltransferase</fullName>
    </alternativeName>
    <alternativeName>
        <fullName evidence="13 15">tRNA [GM37] methyltransferase</fullName>
    </alternativeName>
</protein>
<dbReference type="InterPro" id="IPR029026">
    <property type="entry name" value="tRNA_m1G_MTases_N"/>
</dbReference>